<sequence>MRRLLPLTVALLVVLTACTRGPQADGHAAAAASSPSADSGTTTAPSPAPPDDAGSLAPGQQPGLDDYNDDRTPDPLCGAQDFGGGLTLRIPCTITTAHEPEEGTRLVKDSLYRLPGVNIDLEGISGEMIFARAAGTDERVFVMIFNSDNLFATGSAALTDPDQIAKTISVINAKLSDGVIQVRGHTDSTGTASGNQTLSASRATTVQHYLTTHGVKATAVSAVGLGSTRPLVEETNPDGSVSVKGRAFNRRVEIVVRLPKS</sequence>
<dbReference type="RefSeq" id="WP_380027749.1">
    <property type="nucleotide sequence ID" value="NZ_JBHMCA010000020.1"/>
</dbReference>
<feature type="chain" id="PRO_5047184031" evidence="6">
    <location>
        <begin position="25"/>
        <end position="261"/>
    </location>
</feature>
<gene>
    <name evidence="8" type="ORF">ACFFTR_09635</name>
</gene>
<evidence type="ECO:0000313" key="9">
    <source>
        <dbReference type="Proteomes" id="UP001589608"/>
    </source>
</evidence>
<evidence type="ECO:0000256" key="4">
    <source>
        <dbReference type="PROSITE-ProRule" id="PRU00473"/>
    </source>
</evidence>
<dbReference type="PANTHER" id="PTHR30329:SF21">
    <property type="entry name" value="LIPOPROTEIN YIAD-RELATED"/>
    <property type="match status" value="1"/>
</dbReference>
<dbReference type="PRINTS" id="PR01021">
    <property type="entry name" value="OMPADOMAIN"/>
</dbReference>
<protein>
    <submittedName>
        <fullName evidence="8">OmpA family protein</fullName>
    </submittedName>
</protein>
<keyword evidence="2 4" id="KW-0472">Membrane</keyword>
<name>A0ABV5M3B8_9ACTN</name>
<dbReference type="InterPro" id="IPR050330">
    <property type="entry name" value="Bact_OuterMem_StrucFunc"/>
</dbReference>
<evidence type="ECO:0000256" key="3">
    <source>
        <dbReference type="ARBA" id="ARBA00023237"/>
    </source>
</evidence>
<evidence type="ECO:0000256" key="2">
    <source>
        <dbReference type="ARBA" id="ARBA00023136"/>
    </source>
</evidence>
<dbReference type="InterPro" id="IPR006665">
    <property type="entry name" value="OmpA-like"/>
</dbReference>
<evidence type="ECO:0000256" key="5">
    <source>
        <dbReference type="SAM" id="MobiDB-lite"/>
    </source>
</evidence>
<comment type="subcellular location">
    <subcellularLocation>
        <location evidence="1">Cell outer membrane</location>
    </subcellularLocation>
</comment>
<keyword evidence="6" id="KW-0732">Signal</keyword>
<dbReference type="InterPro" id="IPR006664">
    <property type="entry name" value="OMP_bac"/>
</dbReference>
<organism evidence="8 9">
    <name type="scientific">Dactylosporangium vinaceum</name>
    <dbReference type="NCBI Taxonomy" id="53362"/>
    <lineage>
        <taxon>Bacteria</taxon>
        <taxon>Bacillati</taxon>
        <taxon>Actinomycetota</taxon>
        <taxon>Actinomycetes</taxon>
        <taxon>Micromonosporales</taxon>
        <taxon>Micromonosporaceae</taxon>
        <taxon>Dactylosporangium</taxon>
    </lineage>
</organism>
<feature type="domain" description="OmpA-like" evidence="7">
    <location>
        <begin position="138"/>
        <end position="260"/>
    </location>
</feature>
<dbReference type="Gene3D" id="3.30.1330.60">
    <property type="entry name" value="OmpA-like domain"/>
    <property type="match status" value="1"/>
</dbReference>
<evidence type="ECO:0000256" key="6">
    <source>
        <dbReference type="SAM" id="SignalP"/>
    </source>
</evidence>
<proteinExistence type="predicted"/>
<feature type="region of interest" description="Disordered" evidence="5">
    <location>
        <begin position="25"/>
        <end position="78"/>
    </location>
</feature>
<evidence type="ECO:0000259" key="7">
    <source>
        <dbReference type="PROSITE" id="PS51123"/>
    </source>
</evidence>
<dbReference type="Pfam" id="PF00691">
    <property type="entry name" value="OmpA"/>
    <property type="match status" value="1"/>
</dbReference>
<dbReference type="PANTHER" id="PTHR30329">
    <property type="entry name" value="STATOR ELEMENT OF FLAGELLAR MOTOR COMPLEX"/>
    <property type="match status" value="1"/>
</dbReference>
<dbReference type="EMBL" id="JBHMCA010000020">
    <property type="protein sequence ID" value="MFB9443344.1"/>
    <property type="molecule type" value="Genomic_DNA"/>
</dbReference>
<dbReference type="CDD" id="cd07185">
    <property type="entry name" value="OmpA_C-like"/>
    <property type="match status" value="1"/>
</dbReference>
<dbReference type="Proteomes" id="UP001589608">
    <property type="component" value="Unassembled WGS sequence"/>
</dbReference>
<feature type="compositionally biased region" description="Low complexity" evidence="5">
    <location>
        <begin position="25"/>
        <end position="59"/>
    </location>
</feature>
<evidence type="ECO:0000256" key="1">
    <source>
        <dbReference type="ARBA" id="ARBA00004442"/>
    </source>
</evidence>
<feature type="signal peptide" evidence="6">
    <location>
        <begin position="1"/>
        <end position="24"/>
    </location>
</feature>
<dbReference type="SUPFAM" id="SSF103088">
    <property type="entry name" value="OmpA-like"/>
    <property type="match status" value="1"/>
</dbReference>
<evidence type="ECO:0000313" key="8">
    <source>
        <dbReference type="EMBL" id="MFB9443344.1"/>
    </source>
</evidence>
<keyword evidence="9" id="KW-1185">Reference proteome</keyword>
<dbReference type="InterPro" id="IPR036737">
    <property type="entry name" value="OmpA-like_sf"/>
</dbReference>
<accession>A0ABV5M3B8</accession>
<reference evidence="8 9" key="1">
    <citation type="submission" date="2024-09" db="EMBL/GenBank/DDBJ databases">
        <authorList>
            <person name="Sun Q."/>
            <person name="Mori K."/>
        </authorList>
    </citation>
    <scope>NUCLEOTIDE SEQUENCE [LARGE SCALE GENOMIC DNA]</scope>
    <source>
        <strain evidence="8 9">JCM 3307</strain>
    </source>
</reference>
<keyword evidence="3" id="KW-0998">Cell outer membrane</keyword>
<comment type="caution">
    <text evidence="8">The sequence shown here is derived from an EMBL/GenBank/DDBJ whole genome shotgun (WGS) entry which is preliminary data.</text>
</comment>
<dbReference type="PROSITE" id="PS51123">
    <property type="entry name" value="OMPA_2"/>
    <property type="match status" value="1"/>
</dbReference>
<dbReference type="PROSITE" id="PS51257">
    <property type="entry name" value="PROKAR_LIPOPROTEIN"/>
    <property type="match status" value="1"/>
</dbReference>